<dbReference type="AlphaFoldDB" id="A0AAW0HNM0"/>
<dbReference type="EMBL" id="JBBHLL010000428">
    <property type="protein sequence ID" value="KAK7803220.1"/>
    <property type="molecule type" value="Genomic_DNA"/>
</dbReference>
<feature type="compositionally biased region" description="Basic residues" evidence="1">
    <location>
        <begin position="42"/>
        <end position="53"/>
    </location>
</feature>
<keyword evidence="3" id="KW-1185">Reference proteome</keyword>
<comment type="caution">
    <text evidence="2">The sequence shown here is derived from an EMBL/GenBank/DDBJ whole genome shotgun (WGS) entry which is preliminary data.</text>
</comment>
<evidence type="ECO:0000313" key="3">
    <source>
        <dbReference type="Proteomes" id="UP001488838"/>
    </source>
</evidence>
<protein>
    <submittedName>
        <fullName evidence="2">Uncharacterized protein</fullName>
    </submittedName>
</protein>
<gene>
    <name evidence="2" type="ORF">U0070_025704</name>
</gene>
<name>A0AAW0HNM0_MYOGA</name>
<organism evidence="2 3">
    <name type="scientific">Myodes glareolus</name>
    <name type="common">Bank vole</name>
    <name type="synonym">Clethrionomys glareolus</name>
    <dbReference type="NCBI Taxonomy" id="447135"/>
    <lineage>
        <taxon>Eukaryota</taxon>
        <taxon>Metazoa</taxon>
        <taxon>Chordata</taxon>
        <taxon>Craniata</taxon>
        <taxon>Vertebrata</taxon>
        <taxon>Euteleostomi</taxon>
        <taxon>Mammalia</taxon>
        <taxon>Eutheria</taxon>
        <taxon>Euarchontoglires</taxon>
        <taxon>Glires</taxon>
        <taxon>Rodentia</taxon>
        <taxon>Myomorpha</taxon>
        <taxon>Muroidea</taxon>
        <taxon>Cricetidae</taxon>
        <taxon>Arvicolinae</taxon>
        <taxon>Myodes</taxon>
    </lineage>
</organism>
<sequence length="61" mass="6887">MQPSSPRPVSGLWTHIIPPECSCCSKLCEDIMIDIPRRAGPSRRIRPISRLGRHSFSQDTL</sequence>
<proteinExistence type="predicted"/>
<evidence type="ECO:0000313" key="2">
    <source>
        <dbReference type="EMBL" id="KAK7803220.1"/>
    </source>
</evidence>
<reference evidence="2 3" key="1">
    <citation type="journal article" date="2023" name="bioRxiv">
        <title>Conserved and derived expression patterns and positive selection on dental genes reveal complex evolutionary context of ever-growing rodent molars.</title>
        <authorList>
            <person name="Calamari Z.T."/>
            <person name="Song A."/>
            <person name="Cohen E."/>
            <person name="Akter M."/>
            <person name="Roy R.D."/>
            <person name="Hallikas O."/>
            <person name="Christensen M.M."/>
            <person name="Li P."/>
            <person name="Marangoni P."/>
            <person name="Jernvall J."/>
            <person name="Klein O.D."/>
        </authorList>
    </citation>
    <scope>NUCLEOTIDE SEQUENCE [LARGE SCALE GENOMIC DNA]</scope>
    <source>
        <strain evidence="2">V071</strain>
    </source>
</reference>
<dbReference type="Proteomes" id="UP001488838">
    <property type="component" value="Unassembled WGS sequence"/>
</dbReference>
<accession>A0AAW0HNM0</accession>
<evidence type="ECO:0000256" key="1">
    <source>
        <dbReference type="SAM" id="MobiDB-lite"/>
    </source>
</evidence>
<feature type="region of interest" description="Disordered" evidence="1">
    <location>
        <begin position="42"/>
        <end position="61"/>
    </location>
</feature>